<sequence>MGVPRRFRWVTFLVSREALRHSRVLGKPSLFVFIRLARADLSANGLSCTSSTGAEVMPDRDPLVDAHQRLIG</sequence>
<accession>A0ABQ7YYS2</accession>
<dbReference type="Proteomes" id="UP000824890">
    <property type="component" value="Unassembled WGS sequence"/>
</dbReference>
<organism evidence="1 2">
    <name type="scientific">Brassica napus</name>
    <name type="common">Rape</name>
    <dbReference type="NCBI Taxonomy" id="3708"/>
    <lineage>
        <taxon>Eukaryota</taxon>
        <taxon>Viridiplantae</taxon>
        <taxon>Streptophyta</taxon>
        <taxon>Embryophyta</taxon>
        <taxon>Tracheophyta</taxon>
        <taxon>Spermatophyta</taxon>
        <taxon>Magnoliopsida</taxon>
        <taxon>eudicotyledons</taxon>
        <taxon>Gunneridae</taxon>
        <taxon>Pentapetalae</taxon>
        <taxon>rosids</taxon>
        <taxon>malvids</taxon>
        <taxon>Brassicales</taxon>
        <taxon>Brassicaceae</taxon>
        <taxon>Brassiceae</taxon>
        <taxon>Brassica</taxon>
    </lineage>
</organism>
<keyword evidence="2" id="KW-1185">Reference proteome</keyword>
<proteinExistence type="predicted"/>
<gene>
    <name evidence="1" type="ORF">HID58_070433</name>
</gene>
<evidence type="ECO:0000313" key="2">
    <source>
        <dbReference type="Proteomes" id="UP000824890"/>
    </source>
</evidence>
<evidence type="ECO:0000313" key="1">
    <source>
        <dbReference type="EMBL" id="KAH0873071.1"/>
    </source>
</evidence>
<comment type="caution">
    <text evidence="1">The sequence shown here is derived from an EMBL/GenBank/DDBJ whole genome shotgun (WGS) entry which is preliminary data.</text>
</comment>
<dbReference type="EMBL" id="JAGKQM010000016">
    <property type="protein sequence ID" value="KAH0873071.1"/>
    <property type="molecule type" value="Genomic_DNA"/>
</dbReference>
<reference evidence="1 2" key="1">
    <citation type="submission" date="2021-05" db="EMBL/GenBank/DDBJ databases">
        <title>Genome Assembly of Synthetic Allotetraploid Brassica napus Reveals Homoeologous Exchanges between Subgenomes.</title>
        <authorList>
            <person name="Davis J.T."/>
        </authorList>
    </citation>
    <scope>NUCLEOTIDE SEQUENCE [LARGE SCALE GENOMIC DNA]</scope>
    <source>
        <strain evidence="2">cv. Da-Ae</strain>
        <tissue evidence="1">Seedling</tissue>
    </source>
</reference>
<name>A0ABQ7YYS2_BRANA</name>
<protein>
    <submittedName>
        <fullName evidence="1">Uncharacterized protein</fullName>
    </submittedName>
</protein>